<dbReference type="Proteomes" id="UP000664800">
    <property type="component" value="Unassembled WGS sequence"/>
</dbReference>
<comment type="similarity">
    <text evidence="1">Belongs to the glycosyltransferase 2 family. WaaE/KdtX subfamily.</text>
</comment>
<comment type="caution">
    <text evidence="3">The sequence shown here is derived from an EMBL/GenBank/DDBJ whole genome shotgun (WGS) entry which is preliminary data.</text>
</comment>
<dbReference type="EMBL" id="JAFKMR010000018">
    <property type="protein sequence ID" value="MBN8744568.1"/>
    <property type="molecule type" value="Genomic_DNA"/>
</dbReference>
<gene>
    <name evidence="3" type="ORF">J0I24_09705</name>
</gene>
<sequence>MNTFDISVIIVAFNEAHDIGACIESVLNWVNEVVVYDSGSTDGTPELCESLGAKVYRVDWPGDGPQKNRAIDSCTSKWILCLDADERVSEGLKTEIQQAVNSDFDHVAYSMPRSSSFCGTFMRHSGWWPDRIVRLFRNHQARFSNLTTHASLQFSGSLGKFRDPIIHYAYRDLFESISKINDYSEKGAIRAFENGKRSSLAKAIMKSLWSFLRTYILRLGVLDGKMGFVLACSNAHETWYRYLKIWLLERHR</sequence>
<dbReference type="AlphaFoldDB" id="A0A8I1MYD0"/>
<dbReference type="Pfam" id="PF00535">
    <property type="entry name" value="Glycos_transf_2"/>
    <property type="match status" value="1"/>
</dbReference>
<accession>A0A8I1MYD0</accession>
<dbReference type="InterPro" id="IPR001173">
    <property type="entry name" value="Glyco_trans_2-like"/>
</dbReference>
<dbReference type="PANTHER" id="PTHR43630">
    <property type="entry name" value="POLY-BETA-1,6-N-ACETYL-D-GLUCOSAMINE SYNTHASE"/>
    <property type="match status" value="1"/>
</dbReference>
<name>A0A8I1MYD0_THIA3</name>
<organism evidence="3 4">
    <name type="scientific">Thiomonas arsenitoxydans (strain DSM 22701 / CIP 110005 / 3As)</name>
    <dbReference type="NCBI Taxonomy" id="426114"/>
    <lineage>
        <taxon>Bacteria</taxon>
        <taxon>Pseudomonadati</taxon>
        <taxon>Pseudomonadota</taxon>
        <taxon>Betaproteobacteria</taxon>
        <taxon>Burkholderiales</taxon>
        <taxon>Thiomonas</taxon>
    </lineage>
</organism>
<keyword evidence="3" id="KW-0808">Transferase</keyword>
<evidence type="ECO:0000313" key="3">
    <source>
        <dbReference type="EMBL" id="MBN8744568.1"/>
    </source>
</evidence>
<protein>
    <submittedName>
        <fullName evidence="3">Glycosyltransferase family 2 protein</fullName>
    </submittedName>
</protein>
<feature type="domain" description="Glycosyltransferase 2-like" evidence="2">
    <location>
        <begin position="7"/>
        <end position="138"/>
    </location>
</feature>
<evidence type="ECO:0000256" key="1">
    <source>
        <dbReference type="ARBA" id="ARBA00038494"/>
    </source>
</evidence>
<proteinExistence type="inferred from homology"/>
<dbReference type="PANTHER" id="PTHR43630:SF2">
    <property type="entry name" value="GLYCOSYLTRANSFERASE"/>
    <property type="match status" value="1"/>
</dbReference>
<dbReference type="GO" id="GO:0016740">
    <property type="term" value="F:transferase activity"/>
    <property type="evidence" value="ECO:0007669"/>
    <property type="project" value="UniProtKB-KW"/>
</dbReference>
<evidence type="ECO:0000313" key="4">
    <source>
        <dbReference type="Proteomes" id="UP000664800"/>
    </source>
</evidence>
<dbReference type="InterPro" id="IPR029044">
    <property type="entry name" value="Nucleotide-diphossugar_trans"/>
</dbReference>
<dbReference type="CDD" id="cd02511">
    <property type="entry name" value="Beta4Glucosyltransferase"/>
    <property type="match status" value="1"/>
</dbReference>
<dbReference type="Gene3D" id="3.90.550.10">
    <property type="entry name" value="Spore Coat Polysaccharide Biosynthesis Protein SpsA, Chain A"/>
    <property type="match status" value="1"/>
</dbReference>
<dbReference type="SUPFAM" id="SSF53448">
    <property type="entry name" value="Nucleotide-diphospho-sugar transferases"/>
    <property type="match status" value="1"/>
</dbReference>
<dbReference type="RefSeq" id="WP_276730523.1">
    <property type="nucleotide sequence ID" value="NZ_JAFKMR010000018.1"/>
</dbReference>
<evidence type="ECO:0000259" key="2">
    <source>
        <dbReference type="Pfam" id="PF00535"/>
    </source>
</evidence>
<reference evidence="3" key="1">
    <citation type="submission" date="2021-02" db="EMBL/GenBank/DDBJ databases">
        <title>Thiocyanate and organic carbon inputs drive convergent selection for specific autotrophic Afipia and Thiobacillus strains within complex microbiomes.</title>
        <authorList>
            <person name="Huddy R.J."/>
            <person name="Sachdeva R."/>
            <person name="Kadzinga F."/>
            <person name="Kantor R.S."/>
            <person name="Harrison S.T.L."/>
            <person name="Banfield J.F."/>
        </authorList>
    </citation>
    <scope>NUCLEOTIDE SEQUENCE</scope>
    <source>
        <strain evidence="3">SCN18_13_7_16_R3_B_64_19</strain>
    </source>
</reference>